<dbReference type="Gene3D" id="3.20.20.450">
    <property type="entry name" value="EAL domain"/>
    <property type="match status" value="1"/>
</dbReference>
<accession>A0A3A1YX05</accession>
<feature type="domain" description="PAC" evidence="3">
    <location>
        <begin position="214"/>
        <end position="266"/>
    </location>
</feature>
<protein>
    <recommendedName>
        <fullName evidence="8">Diguanylate cyclase</fullName>
    </recommendedName>
</protein>
<dbReference type="GO" id="GO:0071111">
    <property type="term" value="F:cyclic-guanylate-specific phosphodiesterase activity"/>
    <property type="evidence" value="ECO:0007669"/>
    <property type="project" value="UniProtKB-EC"/>
</dbReference>
<organism evidence="6 7">
    <name type="scientific">Neopusillimonas maritima</name>
    <dbReference type="NCBI Taxonomy" id="2026239"/>
    <lineage>
        <taxon>Bacteria</taxon>
        <taxon>Pseudomonadati</taxon>
        <taxon>Pseudomonadota</taxon>
        <taxon>Betaproteobacteria</taxon>
        <taxon>Burkholderiales</taxon>
        <taxon>Alcaligenaceae</taxon>
        <taxon>Neopusillimonas</taxon>
    </lineage>
</organism>
<dbReference type="AlphaFoldDB" id="A0A3A1YX05"/>
<dbReference type="NCBIfam" id="TIGR00254">
    <property type="entry name" value="GGDEF"/>
    <property type="match status" value="1"/>
</dbReference>
<dbReference type="GO" id="GO:0071732">
    <property type="term" value="P:cellular response to nitric oxide"/>
    <property type="evidence" value="ECO:0007669"/>
    <property type="project" value="UniProtKB-ARBA"/>
</dbReference>
<dbReference type="PANTHER" id="PTHR44757:SF2">
    <property type="entry name" value="BIOFILM ARCHITECTURE MAINTENANCE PROTEIN MBAA"/>
    <property type="match status" value="1"/>
</dbReference>
<dbReference type="InterPro" id="IPR000160">
    <property type="entry name" value="GGDEF_dom"/>
</dbReference>
<dbReference type="SUPFAM" id="SSF55073">
    <property type="entry name" value="Nucleotide cyclase"/>
    <property type="match status" value="1"/>
</dbReference>
<dbReference type="InterPro" id="IPR001633">
    <property type="entry name" value="EAL_dom"/>
</dbReference>
<dbReference type="NCBIfam" id="TIGR00229">
    <property type="entry name" value="sensory_box"/>
    <property type="match status" value="2"/>
</dbReference>
<evidence type="ECO:0000259" key="4">
    <source>
        <dbReference type="PROSITE" id="PS50883"/>
    </source>
</evidence>
<feature type="domain" description="EAL" evidence="4">
    <location>
        <begin position="440"/>
        <end position="695"/>
    </location>
</feature>
<dbReference type="InterPro" id="IPR000700">
    <property type="entry name" value="PAS-assoc_C"/>
</dbReference>
<feature type="domain" description="PAS" evidence="2">
    <location>
        <begin position="140"/>
        <end position="185"/>
    </location>
</feature>
<feature type="domain" description="PAS" evidence="2">
    <location>
        <begin position="40"/>
        <end position="90"/>
    </location>
</feature>
<evidence type="ECO:0008006" key="8">
    <source>
        <dbReference type="Google" id="ProtNLM"/>
    </source>
</evidence>
<dbReference type="FunFam" id="3.20.20.450:FF:000001">
    <property type="entry name" value="Cyclic di-GMP phosphodiesterase yahA"/>
    <property type="match status" value="1"/>
</dbReference>
<dbReference type="InterPro" id="IPR035919">
    <property type="entry name" value="EAL_sf"/>
</dbReference>
<dbReference type="InterPro" id="IPR035965">
    <property type="entry name" value="PAS-like_dom_sf"/>
</dbReference>
<evidence type="ECO:0000313" key="6">
    <source>
        <dbReference type="EMBL" id="RIY42086.1"/>
    </source>
</evidence>
<dbReference type="PROSITE" id="PS50112">
    <property type="entry name" value="PAS"/>
    <property type="match status" value="2"/>
</dbReference>
<comment type="catalytic activity">
    <reaction evidence="1">
        <text>3',3'-c-di-GMP + H2O = 5'-phosphoguanylyl(3'-&gt;5')guanosine + H(+)</text>
        <dbReference type="Rhea" id="RHEA:24902"/>
        <dbReference type="ChEBI" id="CHEBI:15377"/>
        <dbReference type="ChEBI" id="CHEBI:15378"/>
        <dbReference type="ChEBI" id="CHEBI:58754"/>
        <dbReference type="ChEBI" id="CHEBI:58805"/>
        <dbReference type="EC" id="3.1.4.52"/>
    </reaction>
    <physiologicalReaction direction="left-to-right" evidence="1">
        <dbReference type="Rhea" id="RHEA:24903"/>
    </physiologicalReaction>
</comment>
<dbReference type="InterPro" id="IPR052155">
    <property type="entry name" value="Biofilm_reg_signaling"/>
</dbReference>
<name>A0A3A1YX05_9BURK</name>
<dbReference type="InterPro" id="IPR000014">
    <property type="entry name" value="PAS"/>
</dbReference>
<dbReference type="EMBL" id="NQYH01000001">
    <property type="protein sequence ID" value="RIY42086.1"/>
    <property type="molecule type" value="Genomic_DNA"/>
</dbReference>
<dbReference type="RefSeq" id="WP_119515290.1">
    <property type="nucleotide sequence ID" value="NZ_NQYH01000001.1"/>
</dbReference>
<dbReference type="SMART" id="SM00086">
    <property type="entry name" value="PAC"/>
    <property type="match status" value="2"/>
</dbReference>
<evidence type="ECO:0000259" key="5">
    <source>
        <dbReference type="PROSITE" id="PS50887"/>
    </source>
</evidence>
<evidence type="ECO:0000259" key="2">
    <source>
        <dbReference type="PROSITE" id="PS50112"/>
    </source>
</evidence>
<dbReference type="InterPro" id="IPR001610">
    <property type="entry name" value="PAC"/>
</dbReference>
<dbReference type="PROSITE" id="PS50883">
    <property type="entry name" value="EAL"/>
    <property type="match status" value="1"/>
</dbReference>
<dbReference type="Pfam" id="PF13426">
    <property type="entry name" value="PAS_9"/>
    <property type="match status" value="2"/>
</dbReference>
<reference evidence="6 7" key="1">
    <citation type="submission" date="2017-08" db="EMBL/GenBank/DDBJ databases">
        <title>Pusillimonas indicus sp. nov., a member of the family Alcaligenaceae isolated from surface seawater.</title>
        <authorList>
            <person name="Li J."/>
        </authorList>
    </citation>
    <scope>NUCLEOTIDE SEQUENCE [LARGE SCALE GENOMIC DNA]</scope>
    <source>
        <strain evidence="6 7">L52-1-41</strain>
    </source>
</reference>
<evidence type="ECO:0000259" key="3">
    <source>
        <dbReference type="PROSITE" id="PS50113"/>
    </source>
</evidence>
<dbReference type="PROSITE" id="PS50887">
    <property type="entry name" value="GGDEF"/>
    <property type="match status" value="1"/>
</dbReference>
<dbReference type="SMART" id="SM00267">
    <property type="entry name" value="GGDEF"/>
    <property type="match status" value="1"/>
</dbReference>
<dbReference type="SMART" id="SM00052">
    <property type="entry name" value="EAL"/>
    <property type="match status" value="1"/>
</dbReference>
<dbReference type="Gene3D" id="3.30.450.20">
    <property type="entry name" value="PAS domain"/>
    <property type="match status" value="2"/>
</dbReference>
<sequence length="704" mass="78908">MPTLLETAIALQGTETLDGTEALFRGLAENAVIGVYIVREGRFVYVNSKLLEMLGYERNEMLHDMAILDIVAHDERHLVESNIKRALTGDVREIHYERKARCKDGNYIDVEVFGSRMMMAGEAVMVGLMLDITQRKADAESAYLASLVYQHSSEAMVITDANGVIITVNPAFTDITGYALDEVIGHRLSILSSGRHDENFYKAMWGALLKTGHWRGEIWNRRKNGDEYVESLSINTSYNEDGSVRCRIGVFSDITQKKRTEEVVWRQANYDHLTGLPNRKLLEDRLTIEKSRAVRTGARLALIFLDLDLFKEVNDSLGHDLGDEVLRQVAHRLVRSVRESDTVARLGGDEFVIVVGGVVGDEVVERICEEVLHNLAKPYRLKDTVAYLSASVGVAVYPDHTSETHALMRYADLAMYAAKEAGRSQFRFYDPNMQYAARERRRLSKDLLGALDNNELLLHYQPVVDLDTHQVVKAEALIRWKHPEKGFVSPAYFIPFAEDSGMIISIGEWVFRTAADQLAKWYRSGFTQFQVGLNVSPVQFRGEGLNETEWIAYLAQLGLPGSAIVVELTERMLIDASNVTSDKLLAFRDAGIQVALDDFGTGYSSLAYLRKMDIDFLKIDQSFVRNLSTHSEDLVLCEAIVVMAHKLGLKVIAEGVETVEQRDLLAGIGCDYGQGYLFSRPIPADDFTTLLRSGLSACEHTNGK</sequence>
<dbReference type="CDD" id="cd01948">
    <property type="entry name" value="EAL"/>
    <property type="match status" value="1"/>
</dbReference>
<proteinExistence type="predicted"/>
<dbReference type="SMART" id="SM00091">
    <property type="entry name" value="PAS"/>
    <property type="match status" value="2"/>
</dbReference>
<dbReference type="FunFam" id="3.30.70.270:FF:000001">
    <property type="entry name" value="Diguanylate cyclase domain protein"/>
    <property type="match status" value="1"/>
</dbReference>
<dbReference type="Proteomes" id="UP000266206">
    <property type="component" value="Unassembled WGS sequence"/>
</dbReference>
<dbReference type="PANTHER" id="PTHR44757">
    <property type="entry name" value="DIGUANYLATE CYCLASE DGCP"/>
    <property type="match status" value="1"/>
</dbReference>
<dbReference type="InterPro" id="IPR043128">
    <property type="entry name" value="Rev_trsase/Diguanyl_cyclase"/>
</dbReference>
<dbReference type="InterPro" id="IPR029787">
    <property type="entry name" value="Nucleotide_cyclase"/>
</dbReference>
<dbReference type="Pfam" id="PF00990">
    <property type="entry name" value="GGDEF"/>
    <property type="match status" value="1"/>
</dbReference>
<dbReference type="CDD" id="cd01949">
    <property type="entry name" value="GGDEF"/>
    <property type="match status" value="1"/>
</dbReference>
<evidence type="ECO:0000313" key="7">
    <source>
        <dbReference type="Proteomes" id="UP000266206"/>
    </source>
</evidence>
<dbReference type="OrthoDB" id="9813903at2"/>
<dbReference type="SUPFAM" id="SSF55785">
    <property type="entry name" value="PYP-like sensor domain (PAS domain)"/>
    <property type="match status" value="2"/>
</dbReference>
<evidence type="ECO:0000256" key="1">
    <source>
        <dbReference type="ARBA" id="ARBA00051114"/>
    </source>
</evidence>
<feature type="domain" description="GGDEF" evidence="5">
    <location>
        <begin position="298"/>
        <end position="431"/>
    </location>
</feature>
<dbReference type="Gene3D" id="3.30.70.270">
    <property type="match status" value="1"/>
</dbReference>
<dbReference type="SUPFAM" id="SSF141868">
    <property type="entry name" value="EAL domain-like"/>
    <property type="match status" value="1"/>
</dbReference>
<dbReference type="Pfam" id="PF00563">
    <property type="entry name" value="EAL"/>
    <property type="match status" value="1"/>
</dbReference>
<dbReference type="CDD" id="cd00130">
    <property type="entry name" value="PAS"/>
    <property type="match status" value="2"/>
</dbReference>
<dbReference type="PROSITE" id="PS50113">
    <property type="entry name" value="PAC"/>
    <property type="match status" value="1"/>
</dbReference>
<gene>
    <name evidence="6" type="ORF">CJP73_01160</name>
</gene>
<comment type="caution">
    <text evidence="6">The sequence shown here is derived from an EMBL/GenBank/DDBJ whole genome shotgun (WGS) entry which is preliminary data.</text>
</comment>